<proteinExistence type="predicted"/>
<sequence length="85" mass="9788">MEPNIMHVHQVIYMMQESGKTYEADELMGDIRKQFGDDVQFVACSGIPFPCDEVIPFLFDRNKIVLEGEKISLHPQLKLCDSDKK</sequence>
<dbReference type="EMBL" id="AP025314">
    <property type="protein sequence ID" value="BDD08741.1"/>
    <property type="molecule type" value="Genomic_DNA"/>
</dbReference>
<evidence type="ECO:0000313" key="1">
    <source>
        <dbReference type="EMBL" id="BDD08741.1"/>
    </source>
</evidence>
<evidence type="ECO:0000313" key="2">
    <source>
        <dbReference type="Proteomes" id="UP001348817"/>
    </source>
</evidence>
<organism evidence="1 2">
    <name type="scientific">Fulvitalea axinellae</name>
    <dbReference type="NCBI Taxonomy" id="1182444"/>
    <lineage>
        <taxon>Bacteria</taxon>
        <taxon>Pseudomonadati</taxon>
        <taxon>Bacteroidota</taxon>
        <taxon>Cytophagia</taxon>
        <taxon>Cytophagales</taxon>
        <taxon>Persicobacteraceae</taxon>
        <taxon>Fulvitalea</taxon>
    </lineage>
</organism>
<name>A0AAU9D7A2_9BACT</name>
<dbReference type="AlphaFoldDB" id="A0AAU9D7A2"/>
<gene>
    <name evidence="1" type="ORF">FUAX_11730</name>
</gene>
<keyword evidence="2" id="KW-1185">Reference proteome</keyword>
<dbReference type="InterPro" id="IPR019620">
    <property type="entry name" value="Metal-bd_prot_put"/>
</dbReference>
<evidence type="ECO:0008006" key="3">
    <source>
        <dbReference type="Google" id="ProtNLM"/>
    </source>
</evidence>
<reference evidence="1 2" key="1">
    <citation type="submission" date="2021-12" db="EMBL/GenBank/DDBJ databases">
        <title>Genome sequencing of bacteria with rrn-lacking chromosome and rrn-plasmid.</title>
        <authorList>
            <person name="Anda M."/>
            <person name="Iwasaki W."/>
        </authorList>
    </citation>
    <scope>NUCLEOTIDE SEQUENCE [LARGE SCALE GENOMIC DNA]</scope>
    <source>
        <strain evidence="1 2">DSM 100852</strain>
    </source>
</reference>
<dbReference type="KEGG" id="fax:FUAX_11730"/>
<dbReference type="Pfam" id="PF10678">
    <property type="entry name" value="DUF2492"/>
    <property type="match status" value="1"/>
</dbReference>
<protein>
    <recommendedName>
        <fullName evidence="3">DUF2492 family protein</fullName>
    </recommendedName>
</protein>
<dbReference type="Proteomes" id="UP001348817">
    <property type="component" value="Chromosome"/>
</dbReference>
<dbReference type="RefSeq" id="WP_338393979.1">
    <property type="nucleotide sequence ID" value="NZ_AP025314.1"/>
</dbReference>
<accession>A0AAU9D7A2</accession>